<organism evidence="1 2">
    <name type="scientific">Hydnum rufescens UP504</name>
    <dbReference type="NCBI Taxonomy" id="1448309"/>
    <lineage>
        <taxon>Eukaryota</taxon>
        <taxon>Fungi</taxon>
        <taxon>Dikarya</taxon>
        <taxon>Basidiomycota</taxon>
        <taxon>Agaricomycotina</taxon>
        <taxon>Agaricomycetes</taxon>
        <taxon>Cantharellales</taxon>
        <taxon>Hydnaceae</taxon>
        <taxon>Hydnum</taxon>
    </lineage>
</organism>
<protein>
    <submittedName>
        <fullName evidence="1">Uncharacterized protein</fullName>
    </submittedName>
</protein>
<proteinExistence type="predicted"/>
<dbReference type="AlphaFoldDB" id="A0A9P6DGZ5"/>
<evidence type="ECO:0000313" key="1">
    <source>
        <dbReference type="EMBL" id="KAF9504411.1"/>
    </source>
</evidence>
<accession>A0A9P6DGZ5</accession>
<evidence type="ECO:0000313" key="2">
    <source>
        <dbReference type="Proteomes" id="UP000886523"/>
    </source>
</evidence>
<name>A0A9P6DGZ5_9AGAM</name>
<comment type="caution">
    <text evidence="1">The sequence shown here is derived from an EMBL/GenBank/DDBJ whole genome shotgun (WGS) entry which is preliminary data.</text>
</comment>
<dbReference type="EMBL" id="MU129230">
    <property type="protein sequence ID" value="KAF9504411.1"/>
    <property type="molecule type" value="Genomic_DNA"/>
</dbReference>
<reference evidence="1" key="1">
    <citation type="journal article" date="2020" name="Nat. Commun.">
        <title>Large-scale genome sequencing of mycorrhizal fungi provides insights into the early evolution of symbiotic traits.</title>
        <authorList>
            <person name="Miyauchi S."/>
            <person name="Kiss E."/>
            <person name="Kuo A."/>
            <person name="Drula E."/>
            <person name="Kohler A."/>
            <person name="Sanchez-Garcia M."/>
            <person name="Morin E."/>
            <person name="Andreopoulos B."/>
            <person name="Barry K.W."/>
            <person name="Bonito G."/>
            <person name="Buee M."/>
            <person name="Carver A."/>
            <person name="Chen C."/>
            <person name="Cichocki N."/>
            <person name="Clum A."/>
            <person name="Culley D."/>
            <person name="Crous P.W."/>
            <person name="Fauchery L."/>
            <person name="Girlanda M."/>
            <person name="Hayes R.D."/>
            <person name="Keri Z."/>
            <person name="LaButti K."/>
            <person name="Lipzen A."/>
            <person name="Lombard V."/>
            <person name="Magnuson J."/>
            <person name="Maillard F."/>
            <person name="Murat C."/>
            <person name="Nolan M."/>
            <person name="Ohm R.A."/>
            <person name="Pangilinan J."/>
            <person name="Pereira M.F."/>
            <person name="Perotto S."/>
            <person name="Peter M."/>
            <person name="Pfister S."/>
            <person name="Riley R."/>
            <person name="Sitrit Y."/>
            <person name="Stielow J.B."/>
            <person name="Szollosi G."/>
            <person name="Zifcakova L."/>
            <person name="Stursova M."/>
            <person name="Spatafora J.W."/>
            <person name="Tedersoo L."/>
            <person name="Vaario L.M."/>
            <person name="Yamada A."/>
            <person name="Yan M."/>
            <person name="Wang P."/>
            <person name="Xu J."/>
            <person name="Bruns T."/>
            <person name="Baldrian P."/>
            <person name="Vilgalys R."/>
            <person name="Dunand C."/>
            <person name="Henrissat B."/>
            <person name="Grigoriev I.V."/>
            <person name="Hibbett D."/>
            <person name="Nagy L.G."/>
            <person name="Martin F.M."/>
        </authorList>
    </citation>
    <scope>NUCLEOTIDE SEQUENCE</scope>
    <source>
        <strain evidence="1">UP504</strain>
    </source>
</reference>
<dbReference type="Proteomes" id="UP000886523">
    <property type="component" value="Unassembled WGS sequence"/>
</dbReference>
<gene>
    <name evidence="1" type="ORF">BS47DRAFT_1355263</name>
</gene>
<sequence length="109" mass="11995">MPSLCMTVKALMVYRRPRRTLIVIGSIMLNTPVERISAVVIPVATTVLPITLARVVAWHCPLPLIQPPCIPGVKPHVHDNLNYYMTVSLALAIREEPFAIGSRDATLLA</sequence>
<keyword evidence="2" id="KW-1185">Reference proteome</keyword>
<feature type="non-terminal residue" evidence="1">
    <location>
        <position position="109"/>
    </location>
</feature>